<dbReference type="AlphaFoldDB" id="A0A917Q5L6"/>
<feature type="transmembrane region" description="Helical" evidence="1">
    <location>
        <begin position="43"/>
        <end position="62"/>
    </location>
</feature>
<protein>
    <recommendedName>
        <fullName evidence="2">DUF1468 domain-containing protein</fullName>
    </recommendedName>
</protein>
<dbReference type="EMBL" id="BMMF01000003">
    <property type="protein sequence ID" value="GGK26626.1"/>
    <property type="molecule type" value="Genomic_DNA"/>
</dbReference>
<dbReference type="Pfam" id="PF07331">
    <property type="entry name" value="TctB"/>
    <property type="match status" value="1"/>
</dbReference>
<sequence>MNAPRLLGIVFAAAALAFLLVLVPDLGDDPFLGGGGFYTVGPTALPYLAGGLVLLFSIAVALEAKPAGSADGAGGGRLGLGLLFVGLTLAYALGMLVLGFLAASILFLAAVFALYRPRSWIVATILAIVVPVAVDAILRELFLIPLPSGLVF</sequence>
<keyword evidence="4" id="KW-1185">Reference proteome</keyword>
<evidence type="ECO:0000259" key="2">
    <source>
        <dbReference type="Pfam" id="PF07331"/>
    </source>
</evidence>
<name>A0A917Q5L6_9HYPH</name>
<feature type="transmembrane region" description="Helical" evidence="1">
    <location>
        <begin position="82"/>
        <end position="114"/>
    </location>
</feature>
<evidence type="ECO:0000256" key="1">
    <source>
        <dbReference type="SAM" id="Phobius"/>
    </source>
</evidence>
<proteinExistence type="predicted"/>
<feature type="domain" description="DUF1468" evidence="2">
    <location>
        <begin position="7"/>
        <end position="147"/>
    </location>
</feature>
<dbReference type="RefSeq" id="WP_188910512.1">
    <property type="nucleotide sequence ID" value="NZ_BMMF01000003.1"/>
</dbReference>
<evidence type="ECO:0000313" key="3">
    <source>
        <dbReference type="EMBL" id="GGK26626.1"/>
    </source>
</evidence>
<keyword evidence="1" id="KW-0472">Membrane</keyword>
<dbReference type="InterPro" id="IPR009936">
    <property type="entry name" value="DUF1468"/>
</dbReference>
<keyword evidence="1" id="KW-0812">Transmembrane</keyword>
<reference evidence="3 4" key="1">
    <citation type="journal article" date="2014" name="Int. J. Syst. Evol. Microbiol.">
        <title>Complete genome sequence of Corynebacterium casei LMG S-19264T (=DSM 44701T), isolated from a smear-ripened cheese.</title>
        <authorList>
            <consortium name="US DOE Joint Genome Institute (JGI-PGF)"/>
            <person name="Walter F."/>
            <person name="Albersmeier A."/>
            <person name="Kalinowski J."/>
            <person name="Ruckert C."/>
        </authorList>
    </citation>
    <scope>NUCLEOTIDE SEQUENCE [LARGE SCALE GENOMIC DNA]</scope>
    <source>
        <strain evidence="3 4">CGMCC 1.9161</strain>
    </source>
</reference>
<comment type="caution">
    <text evidence="3">The sequence shown here is derived from an EMBL/GenBank/DDBJ whole genome shotgun (WGS) entry which is preliminary data.</text>
</comment>
<dbReference type="Proteomes" id="UP000600449">
    <property type="component" value="Unassembled WGS sequence"/>
</dbReference>
<evidence type="ECO:0000313" key="4">
    <source>
        <dbReference type="Proteomes" id="UP000600449"/>
    </source>
</evidence>
<keyword evidence="1" id="KW-1133">Transmembrane helix</keyword>
<gene>
    <name evidence="3" type="ORF">GCM10011322_11340</name>
</gene>
<organism evidence="3 4">
    <name type="scientific">Salinarimonas ramus</name>
    <dbReference type="NCBI Taxonomy" id="690164"/>
    <lineage>
        <taxon>Bacteria</taxon>
        <taxon>Pseudomonadati</taxon>
        <taxon>Pseudomonadota</taxon>
        <taxon>Alphaproteobacteria</taxon>
        <taxon>Hyphomicrobiales</taxon>
        <taxon>Salinarimonadaceae</taxon>
        <taxon>Salinarimonas</taxon>
    </lineage>
</organism>
<feature type="transmembrane region" description="Helical" evidence="1">
    <location>
        <begin position="120"/>
        <end position="138"/>
    </location>
</feature>
<accession>A0A917Q5L6</accession>